<keyword evidence="1" id="KW-0812">Transmembrane</keyword>
<evidence type="ECO:0000259" key="2">
    <source>
        <dbReference type="Pfam" id="PF13098"/>
    </source>
</evidence>
<keyword evidence="1" id="KW-0472">Membrane</keyword>
<evidence type="ECO:0000313" key="4">
    <source>
        <dbReference type="Proteomes" id="UP001597460"/>
    </source>
</evidence>
<comment type="caution">
    <text evidence="3">The sequence shown here is derived from an EMBL/GenBank/DDBJ whole genome shotgun (WGS) entry which is preliminary data.</text>
</comment>
<evidence type="ECO:0000313" key="3">
    <source>
        <dbReference type="EMBL" id="MFD2531104.1"/>
    </source>
</evidence>
<dbReference type="InterPro" id="IPR036249">
    <property type="entry name" value="Thioredoxin-like_sf"/>
</dbReference>
<dbReference type="SUPFAM" id="SSF52833">
    <property type="entry name" value="Thioredoxin-like"/>
    <property type="match status" value="1"/>
</dbReference>
<evidence type="ECO:0000256" key="1">
    <source>
        <dbReference type="SAM" id="Phobius"/>
    </source>
</evidence>
<name>A0ABW5JED5_9BACT</name>
<feature type="domain" description="Thioredoxin-like fold" evidence="2">
    <location>
        <begin position="48"/>
        <end position="150"/>
    </location>
</feature>
<organism evidence="3 4">
    <name type="scientific">Gracilimonas halophila</name>
    <dbReference type="NCBI Taxonomy" id="1834464"/>
    <lineage>
        <taxon>Bacteria</taxon>
        <taxon>Pseudomonadati</taxon>
        <taxon>Balneolota</taxon>
        <taxon>Balneolia</taxon>
        <taxon>Balneolales</taxon>
        <taxon>Balneolaceae</taxon>
        <taxon>Gracilimonas</taxon>
    </lineage>
</organism>
<dbReference type="RefSeq" id="WP_390297514.1">
    <property type="nucleotide sequence ID" value="NZ_JBHULI010000002.1"/>
</dbReference>
<gene>
    <name evidence="3" type="ORF">ACFSVN_01445</name>
</gene>
<dbReference type="Proteomes" id="UP001597460">
    <property type="component" value="Unassembled WGS sequence"/>
</dbReference>
<protein>
    <submittedName>
        <fullName evidence="3">Thioredoxin family protein</fullName>
    </submittedName>
</protein>
<dbReference type="Pfam" id="PF13098">
    <property type="entry name" value="Thioredoxin_2"/>
    <property type="match status" value="1"/>
</dbReference>
<sequence length="152" mass="17181">MKKKNIVIIAVSIFLGIFVYISLSNVQAPVNDNSPEWIPIHEAQQMAASSDKLIFVDVYEIGCKYCRAMDREVFPDSTVRQVMDANYIPVRLDGNSTEPIQFNGEEIPSIDFAQSKGAYVFPTSLILDAEGNVIKKKTGYMGVDEFRQFLYR</sequence>
<dbReference type="EMBL" id="JBHULI010000002">
    <property type="protein sequence ID" value="MFD2531104.1"/>
    <property type="molecule type" value="Genomic_DNA"/>
</dbReference>
<dbReference type="Gene3D" id="3.40.30.10">
    <property type="entry name" value="Glutaredoxin"/>
    <property type="match status" value="1"/>
</dbReference>
<reference evidence="4" key="1">
    <citation type="journal article" date="2019" name="Int. J. Syst. Evol. Microbiol.">
        <title>The Global Catalogue of Microorganisms (GCM) 10K type strain sequencing project: providing services to taxonomists for standard genome sequencing and annotation.</title>
        <authorList>
            <consortium name="The Broad Institute Genomics Platform"/>
            <consortium name="The Broad Institute Genome Sequencing Center for Infectious Disease"/>
            <person name="Wu L."/>
            <person name="Ma J."/>
        </authorList>
    </citation>
    <scope>NUCLEOTIDE SEQUENCE [LARGE SCALE GENOMIC DNA]</scope>
    <source>
        <strain evidence="4">KCTC 52042</strain>
    </source>
</reference>
<accession>A0ABW5JED5</accession>
<proteinExistence type="predicted"/>
<dbReference type="InterPro" id="IPR012336">
    <property type="entry name" value="Thioredoxin-like_fold"/>
</dbReference>
<keyword evidence="1" id="KW-1133">Transmembrane helix</keyword>
<keyword evidence="4" id="KW-1185">Reference proteome</keyword>
<feature type="transmembrane region" description="Helical" evidence="1">
    <location>
        <begin position="7"/>
        <end position="23"/>
    </location>
</feature>